<feature type="domain" description="Bro-N" evidence="1">
    <location>
        <begin position="1"/>
        <end position="109"/>
    </location>
</feature>
<evidence type="ECO:0000313" key="2">
    <source>
        <dbReference type="EMBL" id="MEY1661577.1"/>
    </source>
</evidence>
<dbReference type="RefSeq" id="WP_369454828.1">
    <property type="nucleotide sequence ID" value="NZ_JBGCUO010000001.1"/>
</dbReference>
<gene>
    <name evidence="2" type="ORF">AB5I84_05365</name>
</gene>
<organism evidence="2 3">
    <name type="scientific">Isoalcanivorax beigongshangi</name>
    <dbReference type="NCBI Taxonomy" id="3238810"/>
    <lineage>
        <taxon>Bacteria</taxon>
        <taxon>Pseudomonadati</taxon>
        <taxon>Pseudomonadota</taxon>
        <taxon>Gammaproteobacteria</taxon>
        <taxon>Oceanospirillales</taxon>
        <taxon>Alcanivoracaceae</taxon>
        <taxon>Isoalcanivorax</taxon>
    </lineage>
</organism>
<accession>A0ABV4AFG8</accession>
<dbReference type="EMBL" id="JBGCUO010000001">
    <property type="protein sequence ID" value="MEY1661577.1"/>
    <property type="molecule type" value="Genomic_DNA"/>
</dbReference>
<comment type="caution">
    <text evidence="2">The sequence shown here is derived from an EMBL/GenBank/DDBJ whole genome shotgun (WGS) entry which is preliminary data.</text>
</comment>
<sequence length="154" mass="17175">MKALAFHSTQFDIIDHEGQPWLQAAQIAKALGYATEDAVSRIYRRNADEFSTCMTQTVKLTASGNLRKEARIFSLRGAHLLAMFSRTGVAKEFRRWVLDVLEGAADSQGNPGRAWKGDPERHELAIKMASQVAAEAMRTVLHAVMVGDINWRCD</sequence>
<dbReference type="PROSITE" id="PS51750">
    <property type="entry name" value="BRO_N"/>
    <property type="match status" value="1"/>
</dbReference>
<dbReference type="SMART" id="SM01040">
    <property type="entry name" value="Bro-N"/>
    <property type="match status" value="1"/>
</dbReference>
<protein>
    <submittedName>
        <fullName evidence="2">Bro-N domain-containing protein</fullName>
    </submittedName>
</protein>
<dbReference type="InterPro" id="IPR003497">
    <property type="entry name" value="BRO_N_domain"/>
</dbReference>
<name>A0ABV4AFG8_9GAMM</name>
<reference evidence="2 3" key="1">
    <citation type="submission" date="2024-07" db="EMBL/GenBank/DDBJ databases">
        <authorList>
            <person name="Ren Q."/>
        </authorList>
    </citation>
    <scope>NUCLEOTIDE SEQUENCE [LARGE SCALE GENOMIC DNA]</scope>
    <source>
        <strain evidence="2 3">REN37</strain>
    </source>
</reference>
<evidence type="ECO:0000313" key="3">
    <source>
        <dbReference type="Proteomes" id="UP001562065"/>
    </source>
</evidence>
<proteinExistence type="predicted"/>
<keyword evidence="3" id="KW-1185">Reference proteome</keyword>
<dbReference type="Proteomes" id="UP001562065">
    <property type="component" value="Unassembled WGS sequence"/>
</dbReference>
<dbReference type="Pfam" id="PF02498">
    <property type="entry name" value="Bro-N"/>
    <property type="match status" value="1"/>
</dbReference>
<evidence type="ECO:0000259" key="1">
    <source>
        <dbReference type="PROSITE" id="PS51750"/>
    </source>
</evidence>